<proteinExistence type="predicted"/>
<evidence type="ECO:0000256" key="1">
    <source>
        <dbReference type="SAM" id="MobiDB-lite"/>
    </source>
</evidence>
<evidence type="ECO:0000313" key="2">
    <source>
        <dbReference type="EMBL" id="GGS29237.1"/>
    </source>
</evidence>
<organism evidence="2 3">
    <name type="scientific">Actinokineospora fastidiosa</name>
    <dbReference type="NCBI Taxonomy" id="1816"/>
    <lineage>
        <taxon>Bacteria</taxon>
        <taxon>Bacillati</taxon>
        <taxon>Actinomycetota</taxon>
        <taxon>Actinomycetes</taxon>
        <taxon>Pseudonocardiales</taxon>
        <taxon>Pseudonocardiaceae</taxon>
        <taxon>Actinokineospora</taxon>
    </lineage>
</organism>
<feature type="compositionally biased region" description="Low complexity" evidence="1">
    <location>
        <begin position="105"/>
        <end position="132"/>
    </location>
</feature>
<protein>
    <submittedName>
        <fullName evidence="2">Uncharacterized protein</fullName>
    </submittedName>
</protein>
<dbReference type="AlphaFoldDB" id="A0A918GCZ2"/>
<reference evidence="2" key="2">
    <citation type="submission" date="2020-09" db="EMBL/GenBank/DDBJ databases">
        <authorList>
            <person name="Sun Q."/>
            <person name="Ohkuma M."/>
        </authorList>
    </citation>
    <scope>NUCLEOTIDE SEQUENCE</scope>
    <source>
        <strain evidence="2">JCM 3276</strain>
    </source>
</reference>
<name>A0A918GCZ2_9PSEU</name>
<keyword evidence="3" id="KW-1185">Reference proteome</keyword>
<feature type="region of interest" description="Disordered" evidence="1">
    <location>
        <begin position="85"/>
        <end position="132"/>
    </location>
</feature>
<reference evidence="2" key="1">
    <citation type="journal article" date="2014" name="Int. J. Syst. Evol. Microbiol.">
        <title>Complete genome sequence of Corynebacterium casei LMG S-19264T (=DSM 44701T), isolated from a smear-ripened cheese.</title>
        <authorList>
            <consortium name="US DOE Joint Genome Institute (JGI-PGF)"/>
            <person name="Walter F."/>
            <person name="Albersmeier A."/>
            <person name="Kalinowski J."/>
            <person name="Ruckert C."/>
        </authorList>
    </citation>
    <scope>NUCLEOTIDE SEQUENCE</scope>
    <source>
        <strain evidence="2">JCM 3276</strain>
    </source>
</reference>
<evidence type="ECO:0000313" key="3">
    <source>
        <dbReference type="Proteomes" id="UP000660680"/>
    </source>
</evidence>
<dbReference type="RefSeq" id="WP_189210419.1">
    <property type="nucleotide sequence ID" value="NZ_BMRB01000002.1"/>
</dbReference>
<dbReference type="Proteomes" id="UP000660680">
    <property type="component" value="Unassembled WGS sequence"/>
</dbReference>
<accession>A0A918GCZ2</accession>
<gene>
    <name evidence="2" type="ORF">GCM10010171_23120</name>
</gene>
<sequence>MRTTCLVLGTLSLLMSAIWVGIGLLDLLAGGPSTSSPAVTGLRMNAASAAAIDLRGFDFGTTSTLAQVSAIAGVGWMIAASAFKPAQTAPSTTPDGRHWQPPLQNHPAPQAQPYAPQWQQQAPPHQHPEQQS</sequence>
<dbReference type="EMBL" id="BMRB01000002">
    <property type="protein sequence ID" value="GGS29237.1"/>
    <property type="molecule type" value="Genomic_DNA"/>
</dbReference>
<comment type="caution">
    <text evidence="2">The sequence shown here is derived from an EMBL/GenBank/DDBJ whole genome shotgun (WGS) entry which is preliminary data.</text>
</comment>